<gene>
    <name evidence="1" type="ORF">CHIRRI_LOCUS12200</name>
</gene>
<evidence type="ECO:0000313" key="1">
    <source>
        <dbReference type="EMBL" id="CAG9809373.1"/>
    </source>
</evidence>
<name>A0A9N9S4Y7_9DIPT</name>
<organism evidence="1 2">
    <name type="scientific">Chironomus riparius</name>
    <dbReference type="NCBI Taxonomy" id="315576"/>
    <lineage>
        <taxon>Eukaryota</taxon>
        <taxon>Metazoa</taxon>
        <taxon>Ecdysozoa</taxon>
        <taxon>Arthropoda</taxon>
        <taxon>Hexapoda</taxon>
        <taxon>Insecta</taxon>
        <taxon>Pterygota</taxon>
        <taxon>Neoptera</taxon>
        <taxon>Endopterygota</taxon>
        <taxon>Diptera</taxon>
        <taxon>Nematocera</taxon>
        <taxon>Chironomoidea</taxon>
        <taxon>Chironomidae</taxon>
        <taxon>Chironominae</taxon>
        <taxon>Chironomus</taxon>
    </lineage>
</organism>
<dbReference type="AlphaFoldDB" id="A0A9N9S4Y7"/>
<protein>
    <submittedName>
        <fullName evidence="1">Uncharacterized protein</fullName>
    </submittedName>
</protein>
<reference evidence="1" key="2">
    <citation type="submission" date="2022-10" db="EMBL/GenBank/DDBJ databases">
        <authorList>
            <consortium name="ENA_rothamsted_submissions"/>
            <consortium name="culmorum"/>
            <person name="King R."/>
        </authorList>
    </citation>
    <scope>NUCLEOTIDE SEQUENCE</scope>
</reference>
<reference evidence="1" key="1">
    <citation type="submission" date="2022-01" db="EMBL/GenBank/DDBJ databases">
        <authorList>
            <person name="King R."/>
        </authorList>
    </citation>
    <scope>NUCLEOTIDE SEQUENCE</scope>
</reference>
<accession>A0A9N9S4Y7</accession>
<sequence>MVVERHLWGQQQKKIIGIAESRGSNFFVLAHLTASKLLYTKKNKGMKTQMDVNIYKEQRLQHAEHWMEVQMDE</sequence>
<proteinExistence type="predicted"/>
<keyword evidence="2" id="KW-1185">Reference proteome</keyword>
<evidence type="ECO:0000313" key="2">
    <source>
        <dbReference type="Proteomes" id="UP001153620"/>
    </source>
</evidence>
<dbReference type="EMBL" id="OU895879">
    <property type="protein sequence ID" value="CAG9809373.1"/>
    <property type="molecule type" value="Genomic_DNA"/>
</dbReference>
<dbReference type="Proteomes" id="UP001153620">
    <property type="component" value="Chromosome 3"/>
</dbReference>